<accession>A0A4D7JLB9</accession>
<sequence>MLFALIVSAQENTTEKNKEESKFQFRAVSEVGFISVLSHKIQLGESGTYFDYVDNGGQDVLFPTVRFSLEMDWNDRNTIILLYQPLKIETQAVLKEDLVANGTTFPALTSIKSLYNFPFYRISYLRVLTKNNDKFNFALGGSLQIRNATISFESTDGTRYTDNRGVGPVPALKIRSRLNLNERFYTELEADGMYAPISVLNGSDNETVGAILDASLRMGAYVNKSTNLFFNLRYLGGGAEGSDNEEKWPGDGYVKNWLHFFNVSAGFVLHL</sequence>
<dbReference type="EMBL" id="CP028923">
    <property type="protein sequence ID" value="QCK15693.1"/>
    <property type="molecule type" value="Genomic_DNA"/>
</dbReference>
<dbReference type="Proteomes" id="UP000298616">
    <property type="component" value="Chromosome"/>
</dbReference>
<dbReference type="KEGG" id="fpf:DCC35_13545"/>
<evidence type="ECO:0000313" key="2">
    <source>
        <dbReference type="Proteomes" id="UP000298616"/>
    </source>
</evidence>
<reference evidence="1 2" key="1">
    <citation type="submission" date="2018-04" db="EMBL/GenBank/DDBJ databases">
        <title>Complete genome uncultured novel isolate.</title>
        <authorList>
            <person name="Merlino G."/>
        </authorList>
    </citation>
    <scope>NUCLEOTIDE SEQUENCE [LARGE SCALE GENOMIC DNA]</scope>
    <source>
        <strain evidence="2">R1DC9</strain>
    </source>
</reference>
<protein>
    <recommendedName>
        <fullName evidence="3">Outer membrane protein beta-barrel domain-containing protein</fullName>
    </recommendedName>
</protein>
<gene>
    <name evidence="1" type="ORF">DCC35_13545</name>
</gene>
<dbReference type="AlphaFoldDB" id="A0A4D7JLB9"/>
<evidence type="ECO:0000313" key="1">
    <source>
        <dbReference type="EMBL" id="QCK15693.1"/>
    </source>
</evidence>
<organism evidence="1 2">
    <name type="scientific">Mangrovivirga cuniculi</name>
    <dbReference type="NCBI Taxonomy" id="2715131"/>
    <lineage>
        <taxon>Bacteria</taxon>
        <taxon>Pseudomonadati</taxon>
        <taxon>Bacteroidota</taxon>
        <taxon>Cytophagia</taxon>
        <taxon>Cytophagales</taxon>
        <taxon>Mangrovivirgaceae</taxon>
        <taxon>Mangrovivirga</taxon>
    </lineage>
</organism>
<proteinExistence type="predicted"/>
<evidence type="ECO:0008006" key="3">
    <source>
        <dbReference type="Google" id="ProtNLM"/>
    </source>
</evidence>
<name>A0A4D7JLB9_9BACT</name>
<keyword evidence="2" id="KW-1185">Reference proteome</keyword>